<dbReference type="PROSITE" id="PS51019">
    <property type="entry name" value="REELIN"/>
    <property type="match status" value="1"/>
</dbReference>
<dbReference type="InterPro" id="IPR042307">
    <property type="entry name" value="Reeler_sf"/>
</dbReference>
<dbReference type="GO" id="GO:0042742">
    <property type="term" value="P:defense response to bacterium"/>
    <property type="evidence" value="ECO:0007669"/>
    <property type="project" value="UniProtKB-KW"/>
</dbReference>
<keyword evidence="5" id="KW-0399">Innate immunity</keyword>
<evidence type="ECO:0000313" key="12">
    <source>
        <dbReference type="RefSeq" id="XP_028282975.1"/>
    </source>
</evidence>
<dbReference type="Proteomes" id="UP000515145">
    <property type="component" value="Chromosome 17"/>
</dbReference>
<sequence>MPPKAVMSLLAVVCFWHADKCVCFPNGSVAFSCEDMTPVHPPFTPSTSIPPVTVSTSSANYRPGGVITVTVEVLEKSSLEFEGFLLQARSRSQQALLWPVGKFTNIDTKQFTALHCKNMENSSVSHASGDKKKKVQLTWEAPSNSNYEEIYFSATLVQDYARFWVQLNSSSLRLDSTGSSATGVFYSLALLFINLLSLPAYC</sequence>
<dbReference type="CDD" id="cd08544">
    <property type="entry name" value="Reeler"/>
    <property type="match status" value="1"/>
</dbReference>
<dbReference type="Pfam" id="PF02014">
    <property type="entry name" value="Reeler"/>
    <property type="match status" value="1"/>
</dbReference>
<evidence type="ECO:0000256" key="4">
    <source>
        <dbReference type="ARBA" id="ARBA00022529"/>
    </source>
</evidence>
<dbReference type="AlphaFoldDB" id="A0A6P7K126"/>
<evidence type="ECO:0000259" key="10">
    <source>
        <dbReference type="PROSITE" id="PS51019"/>
    </source>
</evidence>
<evidence type="ECO:0000256" key="6">
    <source>
        <dbReference type="ARBA" id="ARBA00022729"/>
    </source>
</evidence>
<feature type="chain" id="PRO_5028043544" evidence="9">
    <location>
        <begin position="24"/>
        <end position="202"/>
    </location>
</feature>
<dbReference type="RefSeq" id="XP_028282975.1">
    <property type="nucleotide sequence ID" value="XM_028427174.1"/>
</dbReference>
<evidence type="ECO:0000256" key="5">
    <source>
        <dbReference type="ARBA" id="ARBA00022588"/>
    </source>
</evidence>
<feature type="domain" description="Reelin" evidence="10">
    <location>
        <begin position="18"/>
        <end position="187"/>
    </location>
</feature>
<keyword evidence="6 9" id="KW-0732">Signal</keyword>
<protein>
    <submittedName>
        <fullName evidence="12">Ferric-chelate reductase 1-like</fullName>
    </submittedName>
</protein>
<feature type="signal peptide" evidence="9">
    <location>
        <begin position="1"/>
        <end position="23"/>
    </location>
</feature>
<keyword evidence="11" id="KW-1185">Reference proteome</keyword>
<dbReference type="InterPro" id="IPR051237">
    <property type="entry name" value="Ferric-chelate_Red/DefProt"/>
</dbReference>
<dbReference type="GeneID" id="114449470"/>
<proteinExistence type="inferred from homology"/>
<organism evidence="11 12">
    <name type="scientific">Parambassis ranga</name>
    <name type="common">Indian glassy fish</name>
    <dbReference type="NCBI Taxonomy" id="210632"/>
    <lineage>
        <taxon>Eukaryota</taxon>
        <taxon>Metazoa</taxon>
        <taxon>Chordata</taxon>
        <taxon>Craniata</taxon>
        <taxon>Vertebrata</taxon>
        <taxon>Euteleostomi</taxon>
        <taxon>Actinopterygii</taxon>
        <taxon>Neopterygii</taxon>
        <taxon>Teleostei</taxon>
        <taxon>Neoteleostei</taxon>
        <taxon>Acanthomorphata</taxon>
        <taxon>Ovalentaria</taxon>
        <taxon>Ambassidae</taxon>
        <taxon>Parambassis</taxon>
    </lineage>
</organism>
<dbReference type="InParanoid" id="A0A6P7K126"/>
<dbReference type="GO" id="GO:0016020">
    <property type="term" value="C:membrane"/>
    <property type="evidence" value="ECO:0007669"/>
    <property type="project" value="TreeGrafter"/>
</dbReference>
<dbReference type="OrthoDB" id="6418377at2759"/>
<accession>A0A6P7K126</accession>
<dbReference type="Gene3D" id="2.60.40.4060">
    <property type="entry name" value="Reeler domain"/>
    <property type="match status" value="1"/>
</dbReference>
<reference evidence="12" key="1">
    <citation type="submission" date="2025-08" db="UniProtKB">
        <authorList>
            <consortium name="RefSeq"/>
        </authorList>
    </citation>
    <scope>IDENTIFICATION</scope>
</reference>
<dbReference type="PANTHER" id="PTHR45828">
    <property type="entry name" value="CYTOCHROME B561/FERRIC REDUCTASE TRANSMEMBRANE"/>
    <property type="match status" value="1"/>
</dbReference>
<evidence type="ECO:0000256" key="9">
    <source>
        <dbReference type="SAM" id="SignalP"/>
    </source>
</evidence>
<evidence type="ECO:0000256" key="7">
    <source>
        <dbReference type="ARBA" id="ARBA00022859"/>
    </source>
</evidence>
<evidence type="ECO:0000256" key="2">
    <source>
        <dbReference type="ARBA" id="ARBA00008501"/>
    </source>
</evidence>
<evidence type="ECO:0000313" key="11">
    <source>
        <dbReference type="Proteomes" id="UP000515145"/>
    </source>
</evidence>
<name>A0A6P7K126_9TELE</name>
<evidence type="ECO:0000256" key="3">
    <source>
        <dbReference type="ARBA" id="ARBA00022525"/>
    </source>
</evidence>
<keyword evidence="8" id="KW-0044">Antibiotic</keyword>
<keyword evidence="4" id="KW-0929">Antimicrobial</keyword>
<evidence type="ECO:0000256" key="1">
    <source>
        <dbReference type="ARBA" id="ARBA00004613"/>
    </source>
</evidence>
<dbReference type="InterPro" id="IPR002861">
    <property type="entry name" value="Reeler_dom"/>
</dbReference>
<keyword evidence="7" id="KW-0391">Immunity</keyword>
<dbReference type="PROSITE" id="PS51257">
    <property type="entry name" value="PROKAR_LIPOPROTEIN"/>
    <property type="match status" value="1"/>
</dbReference>
<dbReference type="GO" id="GO:0005576">
    <property type="term" value="C:extracellular region"/>
    <property type="evidence" value="ECO:0007669"/>
    <property type="project" value="UniProtKB-SubCell"/>
</dbReference>
<comment type="similarity">
    <text evidence="2">Belongs to the insect defense protein family.</text>
</comment>
<comment type="subcellular location">
    <subcellularLocation>
        <location evidence="1">Secreted</location>
    </subcellularLocation>
</comment>
<keyword evidence="3" id="KW-0964">Secreted</keyword>
<dbReference type="GO" id="GO:0045087">
    <property type="term" value="P:innate immune response"/>
    <property type="evidence" value="ECO:0007669"/>
    <property type="project" value="UniProtKB-KW"/>
</dbReference>
<gene>
    <name evidence="12" type="primary">LOC114449470</name>
</gene>
<dbReference type="PANTHER" id="PTHR45828:SF9">
    <property type="entry name" value="CELL WALL INTEGRITY AND STRESS RESPONSE COMPONENT 4-LIKE-RELATED"/>
    <property type="match status" value="1"/>
</dbReference>
<evidence type="ECO:0000256" key="8">
    <source>
        <dbReference type="ARBA" id="ARBA00023022"/>
    </source>
</evidence>